<evidence type="ECO:0000313" key="4">
    <source>
        <dbReference type="Proteomes" id="UP000636264"/>
    </source>
</evidence>
<name>A0A916RU48_9HYPH</name>
<reference evidence="3" key="1">
    <citation type="journal article" date="2014" name="Int. J. Syst. Evol. Microbiol.">
        <title>Complete genome sequence of Corynebacterium casei LMG S-19264T (=DSM 44701T), isolated from a smear-ripened cheese.</title>
        <authorList>
            <consortium name="US DOE Joint Genome Institute (JGI-PGF)"/>
            <person name="Walter F."/>
            <person name="Albersmeier A."/>
            <person name="Kalinowski J."/>
            <person name="Ruckert C."/>
        </authorList>
    </citation>
    <scope>NUCLEOTIDE SEQUENCE</scope>
    <source>
        <strain evidence="3">CGMCC 1.15320</strain>
    </source>
</reference>
<dbReference type="Proteomes" id="UP000636264">
    <property type="component" value="Unassembled WGS sequence"/>
</dbReference>
<comment type="caution">
    <text evidence="3">The sequence shown here is derived from an EMBL/GenBank/DDBJ whole genome shotgun (WGS) entry which is preliminary data.</text>
</comment>
<evidence type="ECO:0000256" key="1">
    <source>
        <dbReference type="SAM" id="SignalP"/>
    </source>
</evidence>
<evidence type="ECO:0000313" key="3">
    <source>
        <dbReference type="EMBL" id="GGA69561.1"/>
    </source>
</evidence>
<keyword evidence="1" id="KW-0732">Signal</keyword>
<keyword evidence="4" id="KW-1185">Reference proteome</keyword>
<protein>
    <submittedName>
        <fullName evidence="3">ABC transporter</fullName>
    </submittedName>
</protein>
<feature type="chain" id="PRO_5036722505" evidence="1">
    <location>
        <begin position="22"/>
        <end position="202"/>
    </location>
</feature>
<dbReference type="Pfam" id="PF03886">
    <property type="entry name" value="ABC_trans_aux"/>
    <property type="match status" value="1"/>
</dbReference>
<dbReference type="PROSITE" id="PS51257">
    <property type="entry name" value="PROKAR_LIPOPROTEIN"/>
    <property type="match status" value="1"/>
</dbReference>
<feature type="domain" description="ABC-type transport auxiliary lipoprotein component" evidence="2">
    <location>
        <begin position="37"/>
        <end position="195"/>
    </location>
</feature>
<proteinExistence type="predicted"/>
<sequence length="202" mass="21231">MPLKIALPGTIAASLILTGCAAIPGLGPAPVDAFDISAPLKVSAPRRLSRTQILVPEPTALKLLDGEDIAIRLGGSSVQLLKGARWADRLPKLVQARVIEALQRSNSFAGVGRPGEGLAIDYQIVIEIRSFEVRVGAGGGDTAHVDLFVRLLNDRNGNVRASRSFQALVPVTGQGSDAFANALNEAFQKTATEIVSWTSASI</sequence>
<dbReference type="AlphaFoldDB" id="A0A916RU48"/>
<dbReference type="Gene3D" id="3.40.50.10610">
    <property type="entry name" value="ABC-type transport auxiliary lipoprotein component"/>
    <property type="match status" value="1"/>
</dbReference>
<evidence type="ECO:0000259" key="2">
    <source>
        <dbReference type="Pfam" id="PF03886"/>
    </source>
</evidence>
<feature type="signal peptide" evidence="1">
    <location>
        <begin position="1"/>
        <end position="21"/>
    </location>
</feature>
<reference evidence="3" key="2">
    <citation type="submission" date="2020-09" db="EMBL/GenBank/DDBJ databases">
        <authorList>
            <person name="Sun Q."/>
            <person name="Zhou Y."/>
        </authorList>
    </citation>
    <scope>NUCLEOTIDE SEQUENCE</scope>
    <source>
        <strain evidence="3">CGMCC 1.15320</strain>
    </source>
</reference>
<dbReference type="EMBL" id="BMIF01000007">
    <property type="protein sequence ID" value="GGA69561.1"/>
    <property type="molecule type" value="Genomic_DNA"/>
</dbReference>
<accession>A0A916RU48</accession>
<gene>
    <name evidence="3" type="ORF">GCM10011385_24240</name>
</gene>
<organism evidence="3 4">
    <name type="scientific">Nitratireductor aestuarii</name>
    <dbReference type="NCBI Taxonomy" id="1735103"/>
    <lineage>
        <taxon>Bacteria</taxon>
        <taxon>Pseudomonadati</taxon>
        <taxon>Pseudomonadota</taxon>
        <taxon>Alphaproteobacteria</taxon>
        <taxon>Hyphomicrobiales</taxon>
        <taxon>Phyllobacteriaceae</taxon>
        <taxon>Nitratireductor</taxon>
    </lineage>
</organism>
<dbReference type="SUPFAM" id="SSF159594">
    <property type="entry name" value="XCC0632-like"/>
    <property type="match status" value="1"/>
</dbReference>
<dbReference type="InterPro" id="IPR005586">
    <property type="entry name" value="ABC_trans_aux"/>
</dbReference>